<reference evidence="3 4" key="1">
    <citation type="journal article" date="2018" name="J. Microbiol.">
        <title>Leifsonia flava sp. nov., a novel actinobacterium isolated from the rhizosphere of Aquilegia viridiflora.</title>
        <authorList>
            <person name="Cai Y."/>
            <person name="Tao W.Z."/>
            <person name="Ma Y.J."/>
            <person name="Cheng J."/>
            <person name="Zhang M.Y."/>
            <person name="Zhang Y.X."/>
        </authorList>
    </citation>
    <scope>NUCLEOTIDE SEQUENCE [LARGE SCALE GENOMIC DNA]</scope>
    <source>
        <strain evidence="3 4">SYP-B2174</strain>
    </source>
</reference>
<organism evidence="3 4">
    <name type="scientific">Orlajensenia leifsoniae</name>
    <dbReference type="NCBI Taxonomy" id="2561933"/>
    <lineage>
        <taxon>Bacteria</taxon>
        <taxon>Bacillati</taxon>
        <taxon>Actinomycetota</taxon>
        <taxon>Actinomycetes</taxon>
        <taxon>Micrococcales</taxon>
        <taxon>Microbacteriaceae</taxon>
        <taxon>Orlajensenia</taxon>
    </lineage>
</organism>
<evidence type="ECO:0000256" key="1">
    <source>
        <dbReference type="SAM" id="MobiDB-lite"/>
    </source>
</evidence>
<dbReference type="RefSeq" id="WP_135120647.1">
    <property type="nucleotide sequence ID" value="NZ_SPQZ01000004.1"/>
</dbReference>
<feature type="signal peptide" evidence="2">
    <location>
        <begin position="1"/>
        <end position="27"/>
    </location>
</feature>
<keyword evidence="4" id="KW-1185">Reference proteome</keyword>
<comment type="caution">
    <text evidence="3">The sequence shown here is derived from an EMBL/GenBank/DDBJ whole genome shotgun (WGS) entry which is preliminary data.</text>
</comment>
<dbReference type="PROSITE" id="PS51257">
    <property type="entry name" value="PROKAR_LIPOPROTEIN"/>
    <property type="match status" value="1"/>
</dbReference>
<evidence type="ECO:0000256" key="2">
    <source>
        <dbReference type="SAM" id="SignalP"/>
    </source>
</evidence>
<gene>
    <name evidence="3" type="ORF">E4M00_11335</name>
</gene>
<dbReference type="AlphaFoldDB" id="A0A4Y9QZJ0"/>
<feature type="chain" id="PRO_5021272964" evidence="2">
    <location>
        <begin position="28"/>
        <end position="188"/>
    </location>
</feature>
<dbReference type="EMBL" id="SPQZ01000004">
    <property type="protein sequence ID" value="TFV96673.1"/>
    <property type="molecule type" value="Genomic_DNA"/>
</dbReference>
<protein>
    <submittedName>
        <fullName evidence="3">Uncharacterized protein</fullName>
    </submittedName>
</protein>
<accession>A0A4Y9QZJ0</accession>
<sequence length="188" mass="18292">MGYRSVIAVVVVSGALLLTGCSGPAGPSSSPTSTRSATPTPSGTPGSTASATPGATDGASTPPAPSASAPAAAAQTVEEACVIMNDAITALSGLDTDENMDMLGTDPAAAQAAIDAASADLTAAAAQVTNADVKPAADAVVASSQSYFDYLIAFSTDPESIDVDAFGDQLTAFSDSIVGVQELCGVTE</sequence>
<keyword evidence="2" id="KW-0732">Signal</keyword>
<dbReference type="Proteomes" id="UP000298127">
    <property type="component" value="Unassembled WGS sequence"/>
</dbReference>
<evidence type="ECO:0000313" key="3">
    <source>
        <dbReference type="EMBL" id="TFV96673.1"/>
    </source>
</evidence>
<feature type="region of interest" description="Disordered" evidence="1">
    <location>
        <begin position="22"/>
        <end position="72"/>
    </location>
</feature>
<evidence type="ECO:0000313" key="4">
    <source>
        <dbReference type="Proteomes" id="UP000298127"/>
    </source>
</evidence>
<proteinExistence type="predicted"/>
<name>A0A4Y9QZJ0_9MICO</name>